<dbReference type="InterPro" id="IPR006015">
    <property type="entry name" value="Universal_stress_UspA"/>
</dbReference>
<reference evidence="3 4" key="1">
    <citation type="submission" date="2019-12" db="EMBL/GenBank/DDBJ databases">
        <title>Nitratireductor arenosus sp. nov., Isolated from sea sand, Jeju island, South Korea.</title>
        <authorList>
            <person name="Kim W."/>
        </authorList>
    </citation>
    <scope>NUCLEOTIDE SEQUENCE [LARGE SCALE GENOMIC DNA]</scope>
    <source>
        <strain evidence="3 4">CAU 1489</strain>
    </source>
</reference>
<evidence type="ECO:0000259" key="2">
    <source>
        <dbReference type="Pfam" id="PF00582"/>
    </source>
</evidence>
<dbReference type="PANTHER" id="PTHR46268:SF6">
    <property type="entry name" value="UNIVERSAL STRESS PROTEIN UP12"/>
    <property type="match status" value="1"/>
</dbReference>
<dbReference type="InterPro" id="IPR006016">
    <property type="entry name" value="UspA"/>
</dbReference>
<dbReference type="InterPro" id="IPR014729">
    <property type="entry name" value="Rossmann-like_a/b/a_fold"/>
</dbReference>
<evidence type="ECO:0000313" key="4">
    <source>
        <dbReference type="Proteomes" id="UP000463224"/>
    </source>
</evidence>
<gene>
    <name evidence="3" type="ORF">GN330_11375</name>
</gene>
<dbReference type="SUPFAM" id="SSF52402">
    <property type="entry name" value="Adenine nucleotide alpha hydrolases-like"/>
    <property type="match status" value="1"/>
</dbReference>
<comment type="similarity">
    <text evidence="1">Belongs to the universal stress protein A family.</text>
</comment>
<dbReference type="RefSeq" id="WP_156712753.1">
    <property type="nucleotide sequence ID" value="NZ_WPHG01000002.1"/>
</dbReference>
<keyword evidence="4" id="KW-1185">Reference proteome</keyword>
<dbReference type="Gene3D" id="3.40.50.620">
    <property type="entry name" value="HUPs"/>
    <property type="match status" value="1"/>
</dbReference>
<evidence type="ECO:0000313" key="3">
    <source>
        <dbReference type="EMBL" id="MVA97845.1"/>
    </source>
</evidence>
<dbReference type="AlphaFoldDB" id="A0A844QEY5"/>
<dbReference type="PANTHER" id="PTHR46268">
    <property type="entry name" value="STRESS RESPONSE PROTEIN NHAX"/>
    <property type="match status" value="1"/>
</dbReference>
<dbReference type="PRINTS" id="PR01438">
    <property type="entry name" value="UNVRSLSTRESS"/>
</dbReference>
<protein>
    <submittedName>
        <fullName evidence="3">Universal stress protein</fullName>
    </submittedName>
</protein>
<evidence type="ECO:0000256" key="1">
    <source>
        <dbReference type="ARBA" id="ARBA00008791"/>
    </source>
</evidence>
<dbReference type="Pfam" id="PF00582">
    <property type="entry name" value="Usp"/>
    <property type="match status" value="1"/>
</dbReference>
<comment type="caution">
    <text evidence="3">The sequence shown here is derived from an EMBL/GenBank/DDBJ whole genome shotgun (WGS) entry which is preliminary data.</text>
</comment>
<feature type="domain" description="UspA" evidence="2">
    <location>
        <begin position="1"/>
        <end position="136"/>
    </location>
</feature>
<organism evidence="3 4">
    <name type="scientific">Nitratireductor arenosus</name>
    <dbReference type="NCBI Taxonomy" id="2682096"/>
    <lineage>
        <taxon>Bacteria</taxon>
        <taxon>Pseudomonadati</taxon>
        <taxon>Pseudomonadota</taxon>
        <taxon>Alphaproteobacteria</taxon>
        <taxon>Hyphomicrobiales</taxon>
        <taxon>Phyllobacteriaceae</taxon>
        <taxon>Nitratireductor</taxon>
    </lineage>
</organism>
<sequence length="136" mass="14275">MYDTILVPVDLADSGKAPAMIAAARKMANDGARIVLVHIVQDIPTFVAAELPGGVMEKTQNEARKTLEAMASEYGAGIEVDVGIGQPASGILAVAKERQADVIVIASHKPGLQDYLLGSTAGRVVRHATCSVHVMR</sequence>
<dbReference type="Proteomes" id="UP000463224">
    <property type="component" value="Unassembled WGS sequence"/>
</dbReference>
<proteinExistence type="inferred from homology"/>
<dbReference type="EMBL" id="WPHG01000002">
    <property type="protein sequence ID" value="MVA97845.1"/>
    <property type="molecule type" value="Genomic_DNA"/>
</dbReference>
<name>A0A844QEY5_9HYPH</name>
<accession>A0A844QEY5</accession>
<dbReference type="CDD" id="cd00293">
    <property type="entry name" value="USP-like"/>
    <property type="match status" value="1"/>
</dbReference>